<feature type="non-terminal residue" evidence="3">
    <location>
        <position position="1"/>
    </location>
</feature>
<gene>
    <name evidence="3" type="ORF">SK128_002428</name>
</gene>
<accession>A0AAN9A469</accession>
<dbReference type="AlphaFoldDB" id="A0AAN9A469"/>
<dbReference type="PRINTS" id="PR01273">
    <property type="entry name" value="INVTBRTCOLOR"/>
</dbReference>
<evidence type="ECO:0000313" key="3">
    <source>
        <dbReference type="EMBL" id="KAK7073569.1"/>
    </source>
</evidence>
<organism evidence="3 4">
    <name type="scientific">Halocaridina rubra</name>
    <name type="common">Hawaiian red shrimp</name>
    <dbReference type="NCBI Taxonomy" id="373956"/>
    <lineage>
        <taxon>Eukaryota</taxon>
        <taxon>Metazoa</taxon>
        <taxon>Ecdysozoa</taxon>
        <taxon>Arthropoda</taxon>
        <taxon>Crustacea</taxon>
        <taxon>Multicrustacea</taxon>
        <taxon>Malacostraca</taxon>
        <taxon>Eumalacostraca</taxon>
        <taxon>Eucarida</taxon>
        <taxon>Decapoda</taxon>
        <taxon>Pleocyemata</taxon>
        <taxon>Caridea</taxon>
        <taxon>Atyoidea</taxon>
        <taxon>Atyidae</taxon>
        <taxon>Halocaridina</taxon>
    </lineage>
</organism>
<dbReference type="GO" id="GO:0005737">
    <property type="term" value="C:cytoplasm"/>
    <property type="evidence" value="ECO:0007669"/>
    <property type="project" value="TreeGrafter"/>
</dbReference>
<reference evidence="3 4" key="1">
    <citation type="submission" date="2023-11" db="EMBL/GenBank/DDBJ databases">
        <title>Halocaridina rubra genome assembly.</title>
        <authorList>
            <person name="Smith C."/>
        </authorList>
    </citation>
    <scope>NUCLEOTIDE SEQUENCE [LARGE SCALE GENOMIC DNA]</scope>
    <source>
        <strain evidence="3">EP-1</strain>
        <tissue evidence="3">Whole</tissue>
    </source>
</reference>
<dbReference type="GO" id="GO:0006629">
    <property type="term" value="P:lipid metabolic process"/>
    <property type="evidence" value="ECO:0007669"/>
    <property type="project" value="TreeGrafter"/>
</dbReference>
<keyword evidence="4" id="KW-1185">Reference proteome</keyword>
<dbReference type="PANTHER" id="PTHR10612:SF62">
    <property type="entry name" value="LIPOCALIN_CYTOSOLIC FATTY-ACID BINDING DOMAIN-CONTAINING PROTEIN"/>
    <property type="match status" value="1"/>
</dbReference>
<comment type="caution">
    <text evidence="3">The sequence shown here is derived from an EMBL/GenBank/DDBJ whole genome shotgun (WGS) entry which is preliminary data.</text>
</comment>
<protein>
    <recommendedName>
        <fullName evidence="2">Lipocalin/cytosolic fatty-acid binding domain-containing protein</fullName>
    </recommendedName>
</protein>
<dbReference type="Proteomes" id="UP001381693">
    <property type="component" value="Unassembled WGS sequence"/>
</dbReference>
<evidence type="ECO:0000256" key="1">
    <source>
        <dbReference type="ARBA" id="ARBA00023157"/>
    </source>
</evidence>
<dbReference type="EMBL" id="JAXCGZ010012451">
    <property type="protein sequence ID" value="KAK7073569.1"/>
    <property type="molecule type" value="Genomic_DNA"/>
</dbReference>
<dbReference type="PANTHER" id="PTHR10612">
    <property type="entry name" value="APOLIPOPROTEIN D"/>
    <property type="match status" value="1"/>
</dbReference>
<dbReference type="InterPro" id="IPR012674">
    <property type="entry name" value="Calycin"/>
</dbReference>
<evidence type="ECO:0000259" key="2">
    <source>
        <dbReference type="Pfam" id="PF00061"/>
    </source>
</evidence>
<dbReference type="SUPFAM" id="SSF50814">
    <property type="entry name" value="Lipocalins"/>
    <property type="match status" value="1"/>
</dbReference>
<dbReference type="Pfam" id="PF00061">
    <property type="entry name" value="Lipocalin"/>
    <property type="match status" value="1"/>
</dbReference>
<evidence type="ECO:0000313" key="4">
    <source>
        <dbReference type="Proteomes" id="UP001381693"/>
    </source>
</evidence>
<dbReference type="GO" id="GO:0031409">
    <property type="term" value="F:pigment binding"/>
    <property type="evidence" value="ECO:0007669"/>
    <property type="project" value="InterPro"/>
</dbReference>
<proteinExistence type="predicted"/>
<keyword evidence="1" id="KW-1015">Disulfide bond</keyword>
<name>A0AAN9A469_HALRR</name>
<feature type="domain" description="Lipocalin/cytosolic fatty-acid binding" evidence="2">
    <location>
        <begin position="4"/>
        <end position="69"/>
    </location>
</feature>
<dbReference type="GO" id="GO:0000302">
    <property type="term" value="P:response to reactive oxygen species"/>
    <property type="evidence" value="ECO:0007669"/>
    <property type="project" value="TreeGrafter"/>
</dbReference>
<dbReference type="InterPro" id="IPR000566">
    <property type="entry name" value="Lipocln_cytosolic_FA-bd_dom"/>
</dbReference>
<dbReference type="InterPro" id="IPR003057">
    <property type="entry name" value="Invtbrt_color"/>
</dbReference>
<dbReference type="Gene3D" id="2.40.128.20">
    <property type="match status" value="1"/>
</dbReference>
<sequence>VPGEYHVLDTDYEKFSCVYSCEQEGELRIQFAWLLSRTMVMDDETLNYAMEVFSRNGIDISLFYNTYQGDDCPYPV</sequence>